<sequence>MYEYKYNVLSALNFKYRIYAWCQCVPQYTGKEQTEYLECIPSTTIGVSSISAVGADIGKNVNINIVSMDDSYTNNLYYKVGETTTTIAEGIGGGTVQWTIPTALFNSLGATDKSIPIRLIVETFASNGVSLGQDIVDIAGYASEADCKPTLNPVFTITNPQTALTGNSSTAIVGYDTVSVAINPQTKYNATRKALSAKHGSAIVENSATPTFNVVNDSFQFSITDSRGYSTTQTATIPLV</sequence>
<reference evidence="1" key="1">
    <citation type="journal article" date="2021" name="Proc. Natl. Acad. Sci. U.S.A.">
        <title>A Catalog of Tens of Thousands of Viruses from Human Metagenomes Reveals Hidden Associations with Chronic Diseases.</title>
        <authorList>
            <person name="Tisza M.J."/>
            <person name="Buck C.B."/>
        </authorList>
    </citation>
    <scope>NUCLEOTIDE SEQUENCE</scope>
    <source>
        <strain evidence="1">CtNEy24</strain>
    </source>
</reference>
<dbReference type="EMBL" id="BK015974">
    <property type="protein sequence ID" value="DAF87965.1"/>
    <property type="molecule type" value="Genomic_DNA"/>
</dbReference>
<evidence type="ECO:0000313" key="1">
    <source>
        <dbReference type="EMBL" id="DAF87965.1"/>
    </source>
</evidence>
<dbReference type="Pfam" id="PF05895">
    <property type="entry name" value="DUF859"/>
    <property type="match status" value="1"/>
</dbReference>
<proteinExistence type="predicted"/>
<name>A0A8S5U0I7_9CAUD</name>
<dbReference type="InterPro" id="IPR008577">
    <property type="entry name" value="DUF859"/>
</dbReference>
<protein>
    <submittedName>
        <fullName evidence="1">Uncharacterized protein</fullName>
    </submittedName>
</protein>
<accession>A0A8S5U0I7</accession>
<organism evidence="1">
    <name type="scientific">Siphoviridae sp. ctNEy24</name>
    <dbReference type="NCBI Taxonomy" id="2825466"/>
    <lineage>
        <taxon>Viruses</taxon>
        <taxon>Duplodnaviria</taxon>
        <taxon>Heunggongvirae</taxon>
        <taxon>Uroviricota</taxon>
        <taxon>Caudoviricetes</taxon>
    </lineage>
</organism>